<sequence length="103" mass="10705">MQHDEGVDLPRWGALRRERGVDVRGVRRGAAQSPGRRGGDGGGVAAGHGLHRAHHEPTACDAGGRAVARIEGLGGTASASTARSARSSSMDEADDRPLMSKRI</sequence>
<keyword evidence="3" id="KW-1185">Reference proteome</keyword>
<dbReference type="AlphaFoldDB" id="A0A804RIN2"/>
<reference evidence="2" key="3">
    <citation type="submission" date="2021-05" db="UniProtKB">
        <authorList>
            <consortium name="EnsemblPlants"/>
        </authorList>
    </citation>
    <scope>IDENTIFICATION</scope>
    <source>
        <strain evidence="2">cv. B73</strain>
    </source>
</reference>
<evidence type="ECO:0000313" key="3">
    <source>
        <dbReference type="Proteomes" id="UP000007305"/>
    </source>
</evidence>
<feature type="region of interest" description="Disordered" evidence="1">
    <location>
        <begin position="1"/>
        <end position="103"/>
    </location>
</feature>
<evidence type="ECO:0000313" key="2">
    <source>
        <dbReference type="EnsemblPlants" id="Zm00001eb424330_P002"/>
    </source>
</evidence>
<reference evidence="3" key="1">
    <citation type="journal article" date="2009" name="Science">
        <title>The B73 maize genome: complexity, diversity, and dynamics.</title>
        <authorList>
            <person name="Schnable P.S."/>
            <person name="Ware D."/>
            <person name="Fulton R.S."/>
            <person name="Stein J.C."/>
            <person name="Wei F."/>
            <person name="Pasternak S."/>
            <person name="Liang C."/>
            <person name="Zhang J."/>
            <person name="Fulton L."/>
            <person name="Graves T.A."/>
            <person name="Minx P."/>
            <person name="Reily A.D."/>
            <person name="Courtney L."/>
            <person name="Kruchowski S.S."/>
            <person name="Tomlinson C."/>
            <person name="Strong C."/>
            <person name="Delehaunty K."/>
            <person name="Fronick C."/>
            <person name="Courtney B."/>
            <person name="Rock S.M."/>
            <person name="Belter E."/>
            <person name="Du F."/>
            <person name="Kim K."/>
            <person name="Abbott R.M."/>
            <person name="Cotton M."/>
            <person name="Levy A."/>
            <person name="Marchetto P."/>
            <person name="Ochoa K."/>
            <person name="Jackson S.M."/>
            <person name="Gillam B."/>
            <person name="Chen W."/>
            <person name="Yan L."/>
            <person name="Higginbotham J."/>
            <person name="Cardenas M."/>
            <person name="Waligorski J."/>
            <person name="Applebaum E."/>
            <person name="Phelps L."/>
            <person name="Falcone J."/>
            <person name="Kanchi K."/>
            <person name="Thane T."/>
            <person name="Scimone A."/>
            <person name="Thane N."/>
            <person name="Henke J."/>
            <person name="Wang T."/>
            <person name="Ruppert J."/>
            <person name="Shah N."/>
            <person name="Rotter K."/>
            <person name="Hodges J."/>
            <person name="Ingenthron E."/>
            <person name="Cordes M."/>
            <person name="Kohlberg S."/>
            <person name="Sgro J."/>
            <person name="Delgado B."/>
            <person name="Mead K."/>
            <person name="Chinwalla A."/>
            <person name="Leonard S."/>
            <person name="Crouse K."/>
            <person name="Collura K."/>
            <person name="Kudrna D."/>
            <person name="Currie J."/>
            <person name="He R."/>
            <person name="Angelova A."/>
            <person name="Rajasekar S."/>
            <person name="Mueller T."/>
            <person name="Lomeli R."/>
            <person name="Scara G."/>
            <person name="Ko A."/>
            <person name="Delaney K."/>
            <person name="Wissotski M."/>
            <person name="Lopez G."/>
            <person name="Campos D."/>
            <person name="Braidotti M."/>
            <person name="Ashley E."/>
            <person name="Golser W."/>
            <person name="Kim H."/>
            <person name="Lee S."/>
            <person name="Lin J."/>
            <person name="Dujmic Z."/>
            <person name="Kim W."/>
            <person name="Talag J."/>
            <person name="Zuccolo A."/>
            <person name="Fan C."/>
            <person name="Sebastian A."/>
            <person name="Kramer M."/>
            <person name="Spiegel L."/>
            <person name="Nascimento L."/>
            <person name="Zutavern T."/>
            <person name="Miller B."/>
            <person name="Ambroise C."/>
            <person name="Muller S."/>
            <person name="Spooner W."/>
            <person name="Narechania A."/>
            <person name="Ren L."/>
            <person name="Wei S."/>
            <person name="Kumari S."/>
            <person name="Faga B."/>
            <person name="Levy M.J."/>
            <person name="McMahan L."/>
            <person name="Van Buren P."/>
            <person name="Vaughn M.W."/>
            <person name="Ying K."/>
            <person name="Yeh C.-T."/>
            <person name="Emrich S.J."/>
            <person name="Jia Y."/>
            <person name="Kalyanaraman A."/>
            <person name="Hsia A.-P."/>
            <person name="Barbazuk W.B."/>
            <person name="Baucom R.S."/>
            <person name="Brutnell T.P."/>
            <person name="Carpita N.C."/>
            <person name="Chaparro C."/>
            <person name="Chia J.-M."/>
            <person name="Deragon J.-M."/>
            <person name="Estill J.C."/>
            <person name="Fu Y."/>
            <person name="Jeddeloh J.A."/>
            <person name="Han Y."/>
            <person name="Lee H."/>
            <person name="Li P."/>
            <person name="Lisch D.R."/>
            <person name="Liu S."/>
            <person name="Liu Z."/>
            <person name="Nagel D.H."/>
            <person name="McCann M.C."/>
            <person name="SanMiguel P."/>
            <person name="Myers A.M."/>
            <person name="Nettleton D."/>
            <person name="Nguyen J."/>
            <person name="Penning B.W."/>
            <person name="Ponnala L."/>
            <person name="Schneider K.L."/>
            <person name="Schwartz D.C."/>
            <person name="Sharma A."/>
            <person name="Soderlund C."/>
            <person name="Springer N.M."/>
            <person name="Sun Q."/>
            <person name="Wang H."/>
            <person name="Waterman M."/>
            <person name="Westerman R."/>
            <person name="Wolfgruber T.K."/>
            <person name="Yang L."/>
            <person name="Yu Y."/>
            <person name="Zhang L."/>
            <person name="Zhou S."/>
            <person name="Zhu Q."/>
            <person name="Bennetzen J.L."/>
            <person name="Dawe R.K."/>
            <person name="Jiang J."/>
            <person name="Jiang N."/>
            <person name="Presting G.G."/>
            <person name="Wessler S.R."/>
            <person name="Aluru S."/>
            <person name="Martienssen R.A."/>
            <person name="Clifton S.W."/>
            <person name="McCombie W.R."/>
            <person name="Wing R.A."/>
            <person name="Wilson R.K."/>
        </authorList>
    </citation>
    <scope>NUCLEOTIDE SEQUENCE [LARGE SCALE GENOMIC DNA]</scope>
    <source>
        <strain evidence="3">cv. B73</strain>
    </source>
</reference>
<dbReference type="Proteomes" id="UP000007305">
    <property type="component" value="Chromosome 10"/>
</dbReference>
<protein>
    <submittedName>
        <fullName evidence="2">Uncharacterized protein</fullName>
    </submittedName>
</protein>
<dbReference type="OrthoDB" id="4062651at2759"/>
<dbReference type="EnsemblPlants" id="Zm00001eb424330_T002">
    <property type="protein sequence ID" value="Zm00001eb424330_P002"/>
    <property type="gene ID" value="Zm00001eb424330"/>
</dbReference>
<evidence type="ECO:0000256" key="1">
    <source>
        <dbReference type="SAM" id="MobiDB-lite"/>
    </source>
</evidence>
<name>A0A804RIN2_MAIZE</name>
<reference evidence="2" key="2">
    <citation type="submission" date="2019-07" db="EMBL/GenBank/DDBJ databases">
        <authorList>
            <person name="Seetharam A."/>
            <person name="Woodhouse M."/>
            <person name="Cannon E."/>
        </authorList>
    </citation>
    <scope>NUCLEOTIDE SEQUENCE [LARGE SCALE GENOMIC DNA]</scope>
    <source>
        <strain evidence="2">cv. B73</strain>
    </source>
</reference>
<feature type="compositionally biased region" description="Basic and acidic residues" evidence="1">
    <location>
        <begin position="15"/>
        <end position="25"/>
    </location>
</feature>
<feature type="compositionally biased region" description="Low complexity" evidence="1">
    <location>
        <begin position="76"/>
        <end position="88"/>
    </location>
</feature>
<organism evidence="2 3">
    <name type="scientific">Zea mays</name>
    <name type="common">Maize</name>
    <dbReference type="NCBI Taxonomy" id="4577"/>
    <lineage>
        <taxon>Eukaryota</taxon>
        <taxon>Viridiplantae</taxon>
        <taxon>Streptophyta</taxon>
        <taxon>Embryophyta</taxon>
        <taxon>Tracheophyta</taxon>
        <taxon>Spermatophyta</taxon>
        <taxon>Magnoliopsida</taxon>
        <taxon>Liliopsida</taxon>
        <taxon>Poales</taxon>
        <taxon>Poaceae</taxon>
        <taxon>PACMAD clade</taxon>
        <taxon>Panicoideae</taxon>
        <taxon>Andropogonodae</taxon>
        <taxon>Andropogoneae</taxon>
        <taxon>Tripsacinae</taxon>
        <taxon>Zea</taxon>
    </lineage>
</organism>
<dbReference type="Gramene" id="Zm00001eb424330_T002">
    <property type="protein sequence ID" value="Zm00001eb424330_P002"/>
    <property type="gene ID" value="Zm00001eb424330"/>
</dbReference>
<proteinExistence type="predicted"/>
<accession>A0A804RIN2</accession>